<feature type="region of interest" description="Disordered" evidence="8">
    <location>
        <begin position="345"/>
        <end position="365"/>
    </location>
</feature>
<name>A0A4W6CHN8_LATCA</name>
<accession>A0A4W6CHN8</accession>
<dbReference type="Gene3D" id="3.90.190.10">
    <property type="entry name" value="Protein tyrosine phosphatase superfamily"/>
    <property type="match status" value="1"/>
</dbReference>
<dbReference type="Pfam" id="PF09380">
    <property type="entry name" value="FERM_C"/>
    <property type="match status" value="1"/>
</dbReference>
<evidence type="ECO:0000259" key="12">
    <source>
        <dbReference type="PROSITE" id="PS50106"/>
    </source>
</evidence>
<feature type="compositionally biased region" description="Basic residues" evidence="8">
    <location>
        <begin position="308"/>
        <end position="318"/>
    </location>
</feature>
<dbReference type="InterPro" id="IPR019747">
    <property type="entry name" value="FERM_CS"/>
</dbReference>
<evidence type="ECO:0000256" key="5">
    <source>
        <dbReference type="ARBA" id="ARBA00022801"/>
    </source>
</evidence>
<dbReference type="InterPro" id="IPR000299">
    <property type="entry name" value="FERM_domain"/>
</dbReference>
<dbReference type="PROSITE" id="PS50056">
    <property type="entry name" value="TYR_PHOSPHATASE_2"/>
    <property type="match status" value="1"/>
</dbReference>
<sequence>VVLLDLVCDHLGLQERQLFSLQIRESSTAIASITANTHSPVSLASPFYLNFRVRFFISDPNSLQHEQTSFYVELLQCVIMGSDCRLQCPLSAAVVLASYAVQSEMGDHCPSWPPGYLSKCHFIPEQDEDFLSKVEDLHPQHKGLKQSEAELCFLNTARTLELYGVELHAAMDINNAPLMVGLASSGVAIFCNMICSSFFPWGNIIKISYKRKRFFIHLKRKHGETQDCEVSLILPCPKTCKNLWRSCVDHHIFFSSNRTTRSPKHNNSRVVGGMVWNPVLQRSFSSEHLETKSLPSRSPPTTPNWRSPRVRHGVRKPRPSSVELTNDLKDMSEGEDVFYTYRASVSSTDDSTGEEESSHHYDKGAPGDGDLMLICITPDHEGKFGFNVKGGVDQKMPLAISHVKPDSPAGRCEPKLLEGDLVVLINGRDISEHTHDQVVMFIRASRESHSRELALLIRRKGPGRVAPLLQLPPALTLTGQSQGDKPQSPGQSERVTTLEESMRQLERGIQSGTLCFHFENLYRRKPGSTLNCARLPENMDKNRYKDVLPYDATRVVLQGQEDYINASHITVAPPVSGVSLRYVAAQGPLPQTCTHFWQTVWEQQTHTIIMLTTLTERGRTKCHQYWPHPPEVKDYGHMRVKCHSEECNLAYVTRQFTLTHTQQGEERAVTHLQYVAWPDHGVPDDPSDFLLFISSVRERRKGEEPLMVHCSAGIGRTGVLITMETALTLVDEGRPVFPLDIVRTLRDQRAMMVQTTVQRNRTRIYALLVR</sequence>
<dbReference type="SMART" id="SM00295">
    <property type="entry name" value="B41"/>
    <property type="match status" value="1"/>
</dbReference>
<reference evidence="13" key="3">
    <citation type="submission" date="2025-09" db="UniProtKB">
        <authorList>
            <consortium name="Ensembl"/>
        </authorList>
    </citation>
    <scope>IDENTIFICATION</scope>
</reference>
<evidence type="ECO:0000256" key="4">
    <source>
        <dbReference type="ARBA" id="ARBA00022490"/>
    </source>
</evidence>
<evidence type="ECO:0000256" key="7">
    <source>
        <dbReference type="ARBA" id="ARBA00023212"/>
    </source>
</evidence>
<gene>
    <name evidence="13" type="primary">PTPN3</name>
    <name evidence="13" type="synonym">ptpn3</name>
</gene>
<dbReference type="AlphaFoldDB" id="A0A4W6CHN8"/>
<evidence type="ECO:0000256" key="6">
    <source>
        <dbReference type="ARBA" id="ARBA00022912"/>
    </source>
</evidence>
<dbReference type="InterPro" id="IPR016130">
    <property type="entry name" value="Tyr_Pase_AS"/>
</dbReference>
<keyword evidence="14" id="KW-1185">Reference proteome</keyword>
<keyword evidence="4" id="KW-0963">Cytoplasm</keyword>
<dbReference type="InterPro" id="IPR003595">
    <property type="entry name" value="Tyr_Pase_cat"/>
</dbReference>
<dbReference type="Pfam" id="PF00373">
    <property type="entry name" value="FERM_M"/>
    <property type="match status" value="1"/>
</dbReference>
<reference evidence="13" key="2">
    <citation type="submission" date="2025-08" db="UniProtKB">
        <authorList>
            <consortium name="Ensembl"/>
        </authorList>
    </citation>
    <scope>IDENTIFICATION</scope>
</reference>
<dbReference type="InterPro" id="IPR018980">
    <property type="entry name" value="FERM_PH-like_C"/>
</dbReference>
<dbReference type="Pfam" id="PF00102">
    <property type="entry name" value="Y_phosphatase"/>
    <property type="match status" value="1"/>
</dbReference>
<keyword evidence="5" id="KW-0378">Hydrolase</keyword>
<evidence type="ECO:0000313" key="13">
    <source>
        <dbReference type="Ensembl" id="ENSLCAP00010011388.1"/>
    </source>
</evidence>
<dbReference type="GO" id="GO:0005856">
    <property type="term" value="C:cytoskeleton"/>
    <property type="evidence" value="ECO:0007669"/>
    <property type="project" value="UniProtKB-SubCell"/>
</dbReference>
<evidence type="ECO:0000256" key="3">
    <source>
        <dbReference type="ARBA" id="ARBA00013064"/>
    </source>
</evidence>
<dbReference type="GO" id="GO:0005737">
    <property type="term" value="C:cytoplasm"/>
    <property type="evidence" value="ECO:0007669"/>
    <property type="project" value="TreeGrafter"/>
</dbReference>
<dbReference type="InterPro" id="IPR000387">
    <property type="entry name" value="Tyr_Pase_dom"/>
</dbReference>
<evidence type="ECO:0000259" key="11">
    <source>
        <dbReference type="PROSITE" id="PS50057"/>
    </source>
</evidence>
<dbReference type="SUPFAM" id="SSF50729">
    <property type="entry name" value="PH domain-like"/>
    <property type="match status" value="1"/>
</dbReference>
<dbReference type="Pfam" id="PF00595">
    <property type="entry name" value="PDZ"/>
    <property type="match status" value="1"/>
</dbReference>
<dbReference type="SMART" id="SM00404">
    <property type="entry name" value="PTPc_motif"/>
    <property type="match status" value="1"/>
</dbReference>
<evidence type="ECO:0000256" key="2">
    <source>
        <dbReference type="ARBA" id="ARBA00009649"/>
    </source>
</evidence>
<protein>
    <recommendedName>
        <fullName evidence="3">protein-tyrosine-phosphatase</fullName>
        <ecNumber evidence="3">3.1.3.48</ecNumber>
    </recommendedName>
</protein>
<dbReference type="PRINTS" id="PR00935">
    <property type="entry name" value="BAND41"/>
</dbReference>
<feature type="domain" description="PDZ" evidence="12">
    <location>
        <begin position="373"/>
        <end position="445"/>
    </location>
</feature>
<dbReference type="InterPro" id="IPR014352">
    <property type="entry name" value="FERM/acyl-CoA-bd_prot_sf"/>
</dbReference>
<feature type="domain" description="Tyrosine-protein phosphatase" evidence="9">
    <location>
        <begin position="514"/>
        <end position="758"/>
    </location>
</feature>
<feature type="domain" description="Tyrosine specific protein phosphatases" evidence="10">
    <location>
        <begin position="687"/>
        <end position="760"/>
    </location>
</feature>
<dbReference type="PRINTS" id="PR00700">
    <property type="entry name" value="PRTYPHPHTASE"/>
</dbReference>
<dbReference type="SUPFAM" id="SSF52799">
    <property type="entry name" value="(Phosphotyrosine protein) phosphatases II"/>
    <property type="match status" value="1"/>
</dbReference>
<dbReference type="SMART" id="SM01196">
    <property type="entry name" value="FERM_C"/>
    <property type="match status" value="1"/>
</dbReference>
<evidence type="ECO:0000259" key="9">
    <source>
        <dbReference type="PROSITE" id="PS50055"/>
    </source>
</evidence>
<comment type="similarity">
    <text evidence="2">Belongs to the protein-tyrosine phosphatase family. Non-receptor class subfamily.</text>
</comment>
<feature type="region of interest" description="Disordered" evidence="8">
    <location>
        <begin position="287"/>
        <end position="324"/>
    </location>
</feature>
<keyword evidence="6" id="KW-0904">Protein phosphatase</keyword>
<proteinExistence type="inferred from homology"/>
<dbReference type="SUPFAM" id="SSF47031">
    <property type="entry name" value="Second domain of FERM"/>
    <property type="match status" value="1"/>
</dbReference>
<dbReference type="SMART" id="SM00228">
    <property type="entry name" value="PDZ"/>
    <property type="match status" value="1"/>
</dbReference>
<keyword evidence="7" id="KW-0206">Cytoskeleton</keyword>
<dbReference type="FunFam" id="2.30.29.30:FF:000002">
    <property type="entry name" value="Band 4.1-like protein 5 isoform 1"/>
    <property type="match status" value="1"/>
</dbReference>
<dbReference type="InterPro" id="IPR035963">
    <property type="entry name" value="FERM_2"/>
</dbReference>
<dbReference type="EC" id="3.1.3.48" evidence="3"/>
<dbReference type="GO" id="GO:0004725">
    <property type="term" value="F:protein tyrosine phosphatase activity"/>
    <property type="evidence" value="ECO:0007669"/>
    <property type="project" value="UniProtKB-EC"/>
</dbReference>
<dbReference type="PROSITE" id="PS50057">
    <property type="entry name" value="FERM_3"/>
    <property type="match status" value="1"/>
</dbReference>
<dbReference type="InterPro" id="IPR001478">
    <property type="entry name" value="PDZ"/>
</dbReference>
<dbReference type="Gene3D" id="3.10.20.90">
    <property type="entry name" value="Phosphatidylinositol 3-kinase Catalytic Subunit, Chain A, domain 1"/>
    <property type="match status" value="1"/>
</dbReference>
<dbReference type="SUPFAM" id="SSF50156">
    <property type="entry name" value="PDZ domain-like"/>
    <property type="match status" value="1"/>
</dbReference>
<dbReference type="InterPro" id="IPR036034">
    <property type="entry name" value="PDZ_sf"/>
</dbReference>
<dbReference type="InterPro" id="IPR029021">
    <property type="entry name" value="Prot-tyrosine_phosphatase-like"/>
</dbReference>
<feature type="compositionally biased region" description="Basic and acidic residues" evidence="8">
    <location>
        <begin position="356"/>
        <end position="365"/>
    </location>
</feature>
<evidence type="ECO:0000313" key="14">
    <source>
        <dbReference type="Proteomes" id="UP000314980"/>
    </source>
</evidence>
<dbReference type="PANTHER" id="PTHR45706">
    <property type="entry name" value="TYROSINE-PROTEIN PHOSPHATASE"/>
    <property type="match status" value="1"/>
</dbReference>
<dbReference type="Gene3D" id="1.20.80.10">
    <property type="match status" value="1"/>
</dbReference>
<dbReference type="PANTHER" id="PTHR45706:SF5">
    <property type="entry name" value="TYROSINE-PROTEIN PHOSPHATASE NON-RECEPTOR TYPE 3"/>
    <property type="match status" value="1"/>
</dbReference>
<dbReference type="GeneTree" id="ENSGT00940000157888"/>
<dbReference type="InterPro" id="IPR000242">
    <property type="entry name" value="PTP_cat"/>
</dbReference>
<dbReference type="Proteomes" id="UP000314980">
    <property type="component" value="Unassembled WGS sequence"/>
</dbReference>
<dbReference type="Ensembl" id="ENSLCAT00010011633.1">
    <property type="protein sequence ID" value="ENSLCAP00010011388.1"/>
    <property type="gene ID" value="ENSLCAG00010005396.1"/>
</dbReference>
<dbReference type="PROSITE" id="PS00661">
    <property type="entry name" value="FERM_2"/>
    <property type="match status" value="1"/>
</dbReference>
<evidence type="ECO:0000259" key="10">
    <source>
        <dbReference type="PROSITE" id="PS50056"/>
    </source>
</evidence>
<comment type="subcellular location">
    <subcellularLocation>
        <location evidence="1">Cytoplasm</location>
        <location evidence="1">Cytoskeleton</location>
    </subcellularLocation>
</comment>
<reference evidence="14" key="1">
    <citation type="submission" date="2015-09" db="EMBL/GenBank/DDBJ databases">
        <authorList>
            <person name="Sai Rama Sridatta P."/>
        </authorList>
    </citation>
    <scope>NUCLEOTIDE SEQUENCE [LARGE SCALE GENOMIC DNA]</scope>
</reference>
<dbReference type="Gene3D" id="2.30.29.30">
    <property type="entry name" value="Pleckstrin-homology domain (PH domain)/Phosphotyrosine-binding domain (PTB)"/>
    <property type="match status" value="1"/>
</dbReference>
<dbReference type="CDD" id="cd06706">
    <property type="entry name" value="PDZ_PTPN3-4-like"/>
    <property type="match status" value="1"/>
</dbReference>
<dbReference type="InterPro" id="IPR019748">
    <property type="entry name" value="FERM_central"/>
</dbReference>
<evidence type="ECO:0000256" key="1">
    <source>
        <dbReference type="ARBA" id="ARBA00004245"/>
    </source>
</evidence>
<dbReference type="FunFam" id="2.30.42.10:FF:000045">
    <property type="entry name" value="Tyrosine-protein phosphatase non-receptor type"/>
    <property type="match status" value="1"/>
</dbReference>
<organism evidence="13 14">
    <name type="scientific">Lates calcarifer</name>
    <name type="common">Barramundi</name>
    <name type="synonym">Holocentrus calcarifer</name>
    <dbReference type="NCBI Taxonomy" id="8187"/>
    <lineage>
        <taxon>Eukaryota</taxon>
        <taxon>Metazoa</taxon>
        <taxon>Chordata</taxon>
        <taxon>Craniata</taxon>
        <taxon>Vertebrata</taxon>
        <taxon>Euteleostomi</taxon>
        <taxon>Actinopterygii</taxon>
        <taxon>Neopterygii</taxon>
        <taxon>Teleostei</taxon>
        <taxon>Neoteleostei</taxon>
        <taxon>Acanthomorphata</taxon>
        <taxon>Carangaria</taxon>
        <taxon>Carangaria incertae sedis</taxon>
        <taxon>Centropomidae</taxon>
        <taxon>Lates</taxon>
    </lineage>
</organism>
<dbReference type="PROSITE" id="PS50106">
    <property type="entry name" value="PDZ"/>
    <property type="match status" value="1"/>
</dbReference>
<dbReference type="GO" id="GO:0009898">
    <property type="term" value="C:cytoplasmic side of plasma membrane"/>
    <property type="evidence" value="ECO:0007669"/>
    <property type="project" value="TreeGrafter"/>
</dbReference>
<feature type="domain" description="FERM" evidence="11">
    <location>
        <begin position="1"/>
        <end position="258"/>
    </location>
</feature>
<dbReference type="Gene3D" id="2.30.42.10">
    <property type="match status" value="1"/>
</dbReference>
<dbReference type="InterPro" id="IPR011993">
    <property type="entry name" value="PH-like_dom_sf"/>
</dbReference>
<dbReference type="SMART" id="SM00194">
    <property type="entry name" value="PTPc"/>
    <property type="match status" value="1"/>
</dbReference>
<dbReference type="InterPro" id="IPR019749">
    <property type="entry name" value="Band_41_domain"/>
</dbReference>
<dbReference type="PROSITE" id="PS00383">
    <property type="entry name" value="TYR_PHOSPHATASE_1"/>
    <property type="match status" value="1"/>
</dbReference>
<dbReference type="PROSITE" id="PS50055">
    <property type="entry name" value="TYR_PHOSPHATASE_PTP"/>
    <property type="match status" value="1"/>
</dbReference>
<dbReference type="CDD" id="cd14473">
    <property type="entry name" value="FERM_B-lobe"/>
    <property type="match status" value="1"/>
</dbReference>
<evidence type="ECO:0000256" key="8">
    <source>
        <dbReference type="SAM" id="MobiDB-lite"/>
    </source>
</evidence>